<protein>
    <recommendedName>
        <fullName evidence="1">TIR domain-containing protein</fullName>
    </recommendedName>
</protein>
<evidence type="ECO:0000313" key="2">
    <source>
        <dbReference type="EMBL" id="OGG13515.1"/>
    </source>
</evidence>
<dbReference type="SMART" id="SM00255">
    <property type="entry name" value="TIR"/>
    <property type="match status" value="1"/>
</dbReference>
<evidence type="ECO:0000313" key="3">
    <source>
        <dbReference type="Proteomes" id="UP000177383"/>
    </source>
</evidence>
<gene>
    <name evidence="2" type="ORF">A2773_07130</name>
</gene>
<dbReference type="Pfam" id="PF13676">
    <property type="entry name" value="TIR_2"/>
    <property type="match status" value="1"/>
</dbReference>
<dbReference type="InterPro" id="IPR000157">
    <property type="entry name" value="TIR_dom"/>
</dbReference>
<accession>A0A1F5ZMG5</accession>
<dbReference type="AlphaFoldDB" id="A0A1F5ZMG5"/>
<dbReference type="Proteomes" id="UP000177383">
    <property type="component" value="Unassembled WGS sequence"/>
</dbReference>
<organism evidence="2 3">
    <name type="scientific">Candidatus Gottesmanbacteria bacterium RIFCSPHIGHO2_01_FULL_39_10</name>
    <dbReference type="NCBI Taxonomy" id="1798375"/>
    <lineage>
        <taxon>Bacteria</taxon>
        <taxon>Candidatus Gottesmaniibacteriota</taxon>
    </lineage>
</organism>
<dbReference type="SUPFAM" id="SSF52200">
    <property type="entry name" value="Toll/Interleukin receptor TIR domain"/>
    <property type="match status" value="1"/>
</dbReference>
<evidence type="ECO:0000259" key="1">
    <source>
        <dbReference type="SMART" id="SM00255"/>
    </source>
</evidence>
<dbReference type="EMBL" id="MFJE01000049">
    <property type="protein sequence ID" value="OGG13515.1"/>
    <property type="molecule type" value="Genomic_DNA"/>
</dbReference>
<reference evidence="2 3" key="1">
    <citation type="journal article" date="2016" name="Nat. Commun.">
        <title>Thousands of microbial genomes shed light on interconnected biogeochemical processes in an aquifer system.</title>
        <authorList>
            <person name="Anantharaman K."/>
            <person name="Brown C.T."/>
            <person name="Hug L.A."/>
            <person name="Sharon I."/>
            <person name="Castelle C.J."/>
            <person name="Probst A.J."/>
            <person name="Thomas B.C."/>
            <person name="Singh A."/>
            <person name="Wilkins M.J."/>
            <person name="Karaoz U."/>
            <person name="Brodie E.L."/>
            <person name="Williams K.H."/>
            <person name="Hubbard S.S."/>
            <person name="Banfield J.F."/>
        </authorList>
    </citation>
    <scope>NUCLEOTIDE SEQUENCE [LARGE SCALE GENOMIC DNA]</scope>
</reference>
<dbReference type="GO" id="GO:0007165">
    <property type="term" value="P:signal transduction"/>
    <property type="evidence" value="ECO:0007669"/>
    <property type="project" value="InterPro"/>
</dbReference>
<dbReference type="Gene3D" id="3.40.50.10140">
    <property type="entry name" value="Toll/interleukin-1 receptor homology (TIR) domain"/>
    <property type="match status" value="1"/>
</dbReference>
<proteinExistence type="predicted"/>
<dbReference type="InterPro" id="IPR035897">
    <property type="entry name" value="Toll_tir_struct_dom_sf"/>
</dbReference>
<feature type="domain" description="TIR" evidence="1">
    <location>
        <begin position="117"/>
        <end position="252"/>
    </location>
</feature>
<name>A0A1F5ZMG5_9BACT</name>
<dbReference type="STRING" id="1798375.A2773_07130"/>
<comment type="caution">
    <text evidence="2">The sequence shown here is derived from an EMBL/GenBank/DDBJ whole genome shotgun (WGS) entry which is preliminary data.</text>
</comment>
<sequence>MKALDKPRYLKESRELYASLDIEKLMEEPNNAEETRKINRLIAIFTNFSSNDGKDLQDLFYDFRKWARASTRINHIKNRASDMMQLIGQKIEEMDIYRIEDNTPEAIQERKKLSEGKYDVAFSFAGEQRDYIGKVASYIENRSTLKVFYDENEKLEIWGTNLMDYLKSIYEDRANYCVMFISKEYAEKSWPNFERQIIQARSLTEEGVLLPVRFDSTPIKGEIPTIAYLSIDNMKPEELAELIIGKVAGSGRYFTKDSANEVVSLSRSGQVITSENIPLLYIKPIAASDGGPNGHFVHFIFKNMANQVLLDISWGIRGFNYEWRAENLIELEPGAEKEVIFPISSELVFNQPVNELNVFAEYRSLENQRFFVRRQLDQAKVPSGAFYEFKAAAFVSPTLLKDDGLKIISELEQPGDLYQMAFQIGTSEGIKKAKIGISRTFLSVWSITDESQIKQAIAELGHRIIRKMAREGKIQDYTFTTHDFPTDFQNGFEGYKQLRENIN</sequence>